<feature type="transmembrane region" description="Helical" evidence="1">
    <location>
        <begin position="54"/>
        <end position="76"/>
    </location>
</feature>
<dbReference type="OrthoDB" id="5877324at2759"/>
<keyword evidence="1" id="KW-1133">Transmembrane helix</keyword>
<keyword evidence="1" id="KW-0472">Membrane</keyword>
<sequence length="149" mass="16959">GLTIFILLTLASVQWVPLNSILCLIALATLSGSIISQLAYYLPSLLTIPMNYQYIYDLVMTICTAICVPLSTYSSIYQINDDNSSTLYIIQALLYIFLATSFMFCVMIQYDFYPFNRSTTSEPSTLTVRLDERYPLLQNYADYGNNQVF</sequence>
<dbReference type="EMBL" id="JH712366">
    <property type="protein sequence ID" value="EFO15393.1"/>
    <property type="molecule type" value="Genomic_DNA"/>
</dbReference>
<dbReference type="GeneID" id="9950587"/>
<dbReference type="AlphaFoldDB" id="A0A1S0TK17"/>
<name>A0A1S0TK17_LOALO</name>
<dbReference type="OMA" id="MASEERH"/>
<reference evidence="2" key="1">
    <citation type="submission" date="2012-04" db="EMBL/GenBank/DDBJ databases">
        <title>The Genome Sequence of Loa loa.</title>
        <authorList>
            <consortium name="The Broad Institute Genome Sequencing Platform"/>
            <consortium name="Broad Institute Genome Sequencing Center for Infectious Disease"/>
            <person name="Nutman T.B."/>
            <person name="Fink D.L."/>
            <person name="Russ C."/>
            <person name="Young S."/>
            <person name="Zeng Q."/>
            <person name="Gargeya S."/>
            <person name="Alvarado L."/>
            <person name="Berlin A."/>
            <person name="Chapman S.B."/>
            <person name="Chen Z."/>
            <person name="Freedman E."/>
            <person name="Gellesch M."/>
            <person name="Goldberg J."/>
            <person name="Griggs A."/>
            <person name="Gujja S."/>
            <person name="Heilman E.R."/>
            <person name="Heiman D."/>
            <person name="Howarth C."/>
            <person name="Mehta T."/>
            <person name="Neiman D."/>
            <person name="Pearson M."/>
            <person name="Roberts A."/>
            <person name="Saif S."/>
            <person name="Shea T."/>
            <person name="Shenoy N."/>
            <person name="Sisk P."/>
            <person name="Stolte C."/>
            <person name="Sykes S."/>
            <person name="White J."/>
            <person name="Yandava C."/>
            <person name="Haas B."/>
            <person name="Henn M.R."/>
            <person name="Nusbaum C."/>
            <person name="Birren B."/>
        </authorList>
    </citation>
    <scope>NUCLEOTIDE SEQUENCE [LARGE SCALE GENOMIC DNA]</scope>
</reference>
<keyword evidence="1" id="KW-0812">Transmembrane</keyword>
<gene>
    <name evidence="2" type="ORF">LOAG_13116</name>
</gene>
<accession>A0A1S0TK17</accession>
<feature type="non-terminal residue" evidence="2">
    <location>
        <position position="1"/>
    </location>
</feature>
<protein>
    <submittedName>
        <fullName evidence="2">Uncharacterized protein</fullName>
    </submittedName>
</protein>
<evidence type="ECO:0000256" key="1">
    <source>
        <dbReference type="SAM" id="Phobius"/>
    </source>
</evidence>
<proteinExistence type="predicted"/>
<dbReference type="RefSeq" id="XP_003148676.1">
    <property type="nucleotide sequence ID" value="XM_003148628.1"/>
</dbReference>
<dbReference type="KEGG" id="loa:LOAG_13116"/>
<organism evidence="2">
    <name type="scientific">Loa loa</name>
    <name type="common">Eye worm</name>
    <name type="synonym">Filaria loa</name>
    <dbReference type="NCBI Taxonomy" id="7209"/>
    <lineage>
        <taxon>Eukaryota</taxon>
        <taxon>Metazoa</taxon>
        <taxon>Ecdysozoa</taxon>
        <taxon>Nematoda</taxon>
        <taxon>Chromadorea</taxon>
        <taxon>Rhabditida</taxon>
        <taxon>Spirurina</taxon>
        <taxon>Spiruromorpha</taxon>
        <taxon>Filarioidea</taxon>
        <taxon>Onchocercidae</taxon>
        <taxon>Loa</taxon>
    </lineage>
</organism>
<dbReference type="InParanoid" id="A0A1S0TK17"/>
<evidence type="ECO:0000313" key="2">
    <source>
        <dbReference type="EMBL" id="EFO15393.1"/>
    </source>
</evidence>
<feature type="transmembrane region" description="Helical" evidence="1">
    <location>
        <begin position="88"/>
        <end position="108"/>
    </location>
</feature>
<feature type="transmembrane region" description="Helical" evidence="1">
    <location>
        <begin position="18"/>
        <end position="42"/>
    </location>
</feature>
<dbReference type="CTD" id="9950587"/>